<dbReference type="RefSeq" id="WP_055461138.1">
    <property type="nucleotide sequence ID" value="NZ_CP018095.1"/>
</dbReference>
<keyword evidence="3" id="KW-1185">Reference proteome</keyword>
<evidence type="ECO:0000313" key="3">
    <source>
        <dbReference type="Proteomes" id="UP000182703"/>
    </source>
</evidence>
<reference evidence="2 3" key="1">
    <citation type="submission" date="2016-11" db="EMBL/GenBank/DDBJ databases">
        <title>Complete genome sequence of the aerobically denitrifying bacterium Chelatococcus daeguensis TAD1.</title>
        <authorList>
            <person name="Yang Y."/>
            <person name="Huang S."/>
            <person name="Lin E."/>
        </authorList>
    </citation>
    <scope>NUCLEOTIDE SEQUENCE [LARGE SCALE GENOMIC DNA]</scope>
    <source>
        <strain evidence="2 3">TAD1</strain>
    </source>
</reference>
<dbReference type="GO" id="GO:0003677">
    <property type="term" value="F:DNA binding"/>
    <property type="evidence" value="ECO:0007669"/>
    <property type="project" value="InterPro"/>
</dbReference>
<evidence type="ECO:0000256" key="1">
    <source>
        <dbReference type="ARBA" id="ARBA00005260"/>
    </source>
</evidence>
<dbReference type="AlphaFoldDB" id="A0AAC9JQQ7"/>
<dbReference type="Gene3D" id="1.20.58.1000">
    <property type="entry name" value="Metal-sensitive repressor, helix protomer"/>
    <property type="match status" value="1"/>
</dbReference>
<sequence>MIRQHSSHPAIITRLKRAEGHLRHVIGMIEAGRRCTEVAIQLQAVERVAATAKRVLIHDHIDHCLGRAGASDRSELHQLAKLL</sequence>
<evidence type="ECO:0008006" key="4">
    <source>
        <dbReference type="Google" id="ProtNLM"/>
    </source>
</evidence>
<accession>A0AAC9JQQ7</accession>
<dbReference type="GO" id="GO:0046872">
    <property type="term" value="F:metal ion binding"/>
    <property type="evidence" value="ECO:0007669"/>
    <property type="project" value="InterPro"/>
</dbReference>
<dbReference type="InterPro" id="IPR038390">
    <property type="entry name" value="Metal_Tscrpt_repr_sf"/>
</dbReference>
<dbReference type="KEGG" id="cdq:BOQ54_04060"/>
<dbReference type="EMBL" id="CP018095">
    <property type="protein sequence ID" value="APF36600.1"/>
    <property type="molecule type" value="Genomic_DNA"/>
</dbReference>
<organism evidence="2 3">
    <name type="scientific">Chelatococcus daeguensis</name>
    <dbReference type="NCBI Taxonomy" id="444444"/>
    <lineage>
        <taxon>Bacteria</taxon>
        <taxon>Pseudomonadati</taxon>
        <taxon>Pseudomonadota</taxon>
        <taxon>Alphaproteobacteria</taxon>
        <taxon>Hyphomicrobiales</taxon>
        <taxon>Chelatococcaceae</taxon>
        <taxon>Chelatococcus</taxon>
    </lineage>
</organism>
<dbReference type="Proteomes" id="UP000182703">
    <property type="component" value="Chromosome"/>
</dbReference>
<dbReference type="InterPro" id="IPR003735">
    <property type="entry name" value="Metal_Tscrpt_repr"/>
</dbReference>
<name>A0AAC9JQQ7_9HYPH</name>
<gene>
    <name evidence="2" type="ORF">BOQ54_04060</name>
</gene>
<evidence type="ECO:0000313" key="2">
    <source>
        <dbReference type="EMBL" id="APF36600.1"/>
    </source>
</evidence>
<proteinExistence type="inferred from homology"/>
<dbReference type="PANTHER" id="PTHR33677">
    <property type="entry name" value="TRANSCRIPTIONAL REPRESSOR FRMR-RELATED"/>
    <property type="match status" value="1"/>
</dbReference>
<comment type="similarity">
    <text evidence="1">Belongs to the FrmR/RcnR family.</text>
</comment>
<dbReference type="Pfam" id="PF02583">
    <property type="entry name" value="Trns_repr_metal"/>
    <property type="match status" value="1"/>
</dbReference>
<dbReference type="GO" id="GO:0045892">
    <property type="term" value="P:negative regulation of DNA-templated transcription"/>
    <property type="evidence" value="ECO:0007669"/>
    <property type="project" value="UniProtKB-ARBA"/>
</dbReference>
<protein>
    <recommendedName>
        <fullName evidence="4">Metal resistance protein</fullName>
    </recommendedName>
</protein>